<sequence>MEEKKNNLGSWASLIIVFVIALALGNVFTMVGWSMMGNLFGQPTMMHDTDHYQYHQIMSMDENRLAYLEHRDGIMDDMRADGDYACCLETPCTYCIEKTPGHGEGASCHCLSDIMNGEHPCGECIGEILEGHGNKYLSQYFASAIAEEVGEDHLEAIQQIISEKYGISIDEQL</sequence>
<evidence type="ECO:0000313" key="3">
    <source>
        <dbReference type="Proteomes" id="UP000230136"/>
    </source>
</evidence>
<dbReference type="EMBL" id="PFSY01000214">
    <property type="protein sequence ID" value="PJC00988.1"/>
    <property type="molecule type" value="Genomic_DNA"/>
</dbReference>
<comment type="caution">
    <text evidence="2">The sequence shown here is derived from an EMBL/GenBank/DDBJ whole genome shotgun (WGS) entry which is preliminary data.</text>
</comment>
<evidence type="ECO:0000313" key="2">
    <source>
        <dbReference type="EMBL" id="PJC00988.1"/>
    </source>
</evidence>
<protein>
    <submittedName>
        <fullName evidence="2">Uncharacterized protein</fullName>
    </submittedName>
</protein>
<keyword evidence="1" id="KW-1133">Transmembrane helix</keyword>
<reference evidence="3" key="1">
    <citation type="submission" date="2017-09" db="EMBL/GenBank/DDBJ databases">
        <title>Depth-based differentiation of microbial function through sediment-hosted aquifers and enrichment of novel symbionts in the deep terrestrial subsurface.</title>
        <authorList>
            <person name="Probst A.J."/>
            <person name="Ladd B."/>
            <person name="Jarett J.K."/>
            <person name="Geller-Mcgrath D.E."/>
            <person name="Sieber C.M.K."/>
            <person name="Emerson J.B."/>
            <person name="Anantharaman K."/>
            <person name="Thomas B.C."/>
            <person name="Malmstrom R."/>
            <person name="Stieglmeier M."/>
            <person name="Klingl A."/>
            <person name="Woyke T."/>
            <person name="Ryan C.M."/>
            <person name="Banfield J.F."/>
        </authorList>
    </citation>
    <scope>NUCLEOTIDE SEQUENCE [LARGE SCALE GENOMIC DNA]</scope>
</reference>
<keyword evidence="1" id="KW-0812">Transmembrane</keyword>
<proteinExistence type="predicted"/>
<accession>A0A2M8DQ11</accession>
<evidence type="ECO:0000256" key="1">
    <source>
        <dbReference type="SAM" id="Phobius"/>
    </source>
</evidence>
<organism evidence="2 3">
    <name type="scientific">Candidatus Komeilibacteria bacterium CG_4_9_14_0_8_um_filter_36_9</name>
    <dbReference type="NCBI Taxonomy" id="1974473"/>
    <lineage>
        <taxon>Bacteria</taxon>
        <taxon>Candidatus Komeiliibacteriota</taxon>
    </lineage>
</organism>
<keyword evidence="1" id="KW-0472">Membrane</keyword>
<gene>
    <name evidence="2" type="ORF">CO073_04675</name>
</gene>
<dbReference type="AlphaFoldDB" id="A0A2M8DQ11"/>
<feature type="transmembrane region" description="Helical" evidence="1">
    <location>
        <begin position="12"/>
        <end position="36"/>
    </location>
</feature>
<name>A0A2M8DQ11_9BACT</name>
<dbReference type="Proteomes" id="UP000230136">
    <property type="component" value="Unassembled WGS sequence"/>
</dbReference>